<dbReference type="RefSeq" id="WP_002356079.1">
    <property type="nucleotide sequence ID" value="NZ_GL454434.1"/>
</dbReference>
<dbReference type="SUPFAM" id="SSF48452">
    <property type="entry name" value="TPR-like"/>
    <property type="match status" value="1"/>
</dbReference>
<dbReference type="EMBL" id="AEBR01000030">
    <property type="protein sequence ID" value="EFM83207.1"/>
    <property type="molecule type" value="Genomic_DNA"/>
</dbReference>
<reference evidence="1 2" key="1">
    <citation type="submission" date="2010-07" db="EMBL/GenBank/DDBJ databases">
        <authorList>
            <person name="Sid Ahmed O."/>
        </authorList>
    </citation>
    <scope>NUCLEOTIDE SEQUENCE [LARGE SCALE GENOMIC DNA]</scope>
    <source>
        <strain evidence="1 2">TX4248</strain>
    </source>
</reference>
<evidence type="ECO:0000313" key="2">
    <source>
        <dbReference type="Proteomes" id="UP000004846"/>
    </source>
</evidence>
<accession>A0A125W7F7</accession>
<dbReference type="SUPFAM" id="SSF47413">
    <property type="entry name" value="lambda repressor-like DNA-binding domains"/>
    <property type="match status" value="1"/>
</dbReference>
<dbReference type="GO" id="GO:0003677">
    <property type="term" value="F:DNA binding"/>
    <property type="evidence" value="ECO:0007669"/>
    <property type="project" value="InterPro"/>
</dbReference>
<dbReference type="InterPro" id="IPR011990">
    <property type="entry name" value="TPR-like_helical_dom_sf"/>
</dbReference>
<organism evidence="1 2">
    <name type="scientific">Enterococcus faecalis TX4248</name>
    <dbReference type="NCBI Taxonomy" id="749495"/>
    <lineage>
        <taxon>Bacteria</taxon>
        <taxon>Bacillati</taxon>
        <taxon>Bacillota</taxon>
        <taxon>Bacilli</taxon>
        <taxon>Lactobacillales</taxon>
        <taxon>Enterococcaceae</taxon>
        <taxon>Enterococcus</taxon>
    </lineage>
</organism>
<dbReference type="HOGENOM" id="CLU_074063_0_0_9"/>
<dbReference type="AlphaFoldDB" id="A0A125W7F7"/>
<dbReference type="InterPro" id="IPR053163">
    <property type="entry name" value="HTH-type_regulator_Rgg"/>
</dbReference>
<protein>
    <submittedName>
        <fullName evidence="1">Transcriptional regulator, Cro/CI family</fullName>
    </submittedName>
</protein>
<proteinExistence type="predicted"/>
<name>A0A125W7F7_ENTFL</name>
<gene>
    <name evidence="1" type="ORF">HMPREF9498_01115</name>
</gene>
<evidence type="ECO:0000313" key="1">
    <source>
        <dbReference type="EMBL" id="EFM83207.1"/>
    </source>
</evidence>
<dbReference type="CDD" id="cd00093">
    <property type="entry name" value="HTH_XRE"/>
    <property type="match status" value="1"/>
</dbReference>
<comment type="caution">
    <text evidence="1">The sequence shown here is derived from an EMBL/GenBank/DDBJ whole genome shotgun (WGS) entry which is preliminary data.</text>
</comment>
<dbReference type="Gene3D" id="1.25.40.400">
    <property type="match status" value="1"/>
</dbReference>
<dbReference type="InterPro" id="IPR001387">
    <property type="entry name" value="Cro/C1-type_HTH"/>
</dbReference>
<dbReference type="PANTHER" id="PTHR37038">
    <property type="entry name" value="TRANSCRIPTIONAL REGULATOR-RELATED"/>
    <property type="match status" value="1"/>
</dbReference>
<sequence>MDVLGALKYFRKKKKIAQKDVLPKKGKQTYRRIEIGEAKLSYEDLMTALQSLGITFNEFFFMVSDTRIMASSEVKHQIECCQLGLNNTSEKKNLIHYFYQLERNPHKNALEMSIYTDIKLTFSNDWEEIPEFDETDRMVILALISSKSYYTYYDYQMVTNPAALFSENEVLQILEQMFPVKDAELRDTQTLNVAYGFYLNIITGELYKKNYAKAREYLALVSVTTIPAEIYYIHFNLRYLKNLTYYLYTGKMRYYKEVIAVIDMIESFGDVRLAEGMKKEMLQLTAGRTFNLEKGQFPLNIVTEK</sequence>
<dbReference type="InterPro" id="IPR010982">
    <property type="entry name" value="Lambda_DNA-bd_dom_sf"/>
</dbReference>
<dbReference type="Proteomes" id="UP000004846">
    <property type="component" value="Unassembled WGS sequence"/>
</dbReference>